<reference evidence="5 6" key="1">
    <citation type="journal article" date="2010" name="J. Bacteriol.">
        <title>Genome sequence of Pantoea ananatis LMG20103, the causative agent of Eucalyptus blight and dieback.</title>
        <authorList>
            <person name="De Maayer P."/>
            <person name="Chan W.Y."/>
            <person name="Venter S.N."/>
            <person name="Toth I.K."/>
            <person name="Birch P.R."/>
            <person name="Joubert F."/>
            <person name="Coutinho T.A."/>
        </authorList>
    </citation>
    <scope>NUCLEOTIDE SEQUENCE [LARGE SCALE GENOMIC DNA]</scope>
    <source>
        <strain evidence="5 6">LMG 20103</strain>
    </source>
</reference>
<keyword evidence="6" id="KW-1185">Reference proteome</keyword>
<dbReference type="InterPro" id="IPR000524">
    <property type="entry name" value="Tscrpt_reg_HTH_GntR"/>
</dbReference>
<dbReference type="InterPro" id="IPR036388">
    <property type="entry name" value="WH-like_DNA-bd_sf"/>
</dbReference>
<evidence type="ECO:0000313" key="5">
    <source>
        <dbReference type="EMBL" id="ADD77103.1"/>
    </source>
</evidence>
<name>D4GEJ6_PANAM</name>
<evidence type="ECO:0000256" key="3">
    <source>
        <dbReference type="ARBA" id="ARBA00023163"/>
    </source>
</evidence>
<dbReference type="SUPFAM" id="SSF46785">
    <property type="entry name" value="Winged helix' DNA-binding domain"/>
    <property type="match status" value="2"/>
</dbReference>
<keyword evidence="2" id="KW-0238">DNA-binding</keyword>
<dbReference type="Pfam" id="PF07729">
    <property type="entry name" value="FCD"/>
    <property type="match status" value="1"/>
</dbReference>
<organism evidence="5 6">
    <name type="scientific">Pantoea ananatis (strain LMG 20103)</name>
    <dbReference type="NCBI Taxonomy" id="706191"/>
    <lineage>
        <taxon>Bacteria</taxon>
        <taxon>Pseudomonadati</taxon>
        <taxon>Pseudomonadota</taxon>
        <taxon>Gammaproteobacteria</taxon>
        <taxon>Enterobacterales</taxon>
        <taxon>Erwiniaceae</taxon>
        <taxon>Pantoea</taxon>
    </lineage>
</organism>
<evidence type="ECO:0000256" key="1">
    <source>
        <dbReference type="ARBA" id="ARBA00023015"/>
    </source>
</evidence>
<evidence type="ECO:0000256" key="2">
    <source>
        <dbReference type="ARBA" id="ARBA00023125"/>
    </source>
</evidence>
<dbReference type="KEGG" id="pam:PANA_1936"/>
<dbReference type="PANTHER" id="PTHR43537:SF5">
    <property type="entry name" value="UXU OPERON TRANSCRIPTIONAL REGULATOR"/>
    <property type="match status" value="1"/>
</dbReference>
<keyword evidence="1" id="KW-0805">Transcription regulation</keyword>
<dbReference type="SMART" id="SM00895">
    <property type="entry name" value="FCD"/>
    <property type="match status" value="1"/>
</dbReference>
<gene>
    <name evidence="5" type="ordered locus">PANA_1936</name>
</gene>
<dbReference type="PANTHER" id="PTHR43537">
    <property type="entry name" value="TRANSCRIPTIONAL REGULATOR, GNTR FAMILY"/>
    <property type="match status" value="1"/>
</dbReference>
<dbReference type="GO" id="GO:0003700">
    <property type="term" value="F:DNA-binding transcription factor activity"/>
    <property type="evidence" value="ECO:0007669"/>
    <property type="project" value="InterPro"/>
</dbReference>
<dbReference type="Gene3D" id="1.20.120.530">
    <property type="entry name" value="GntR ligand-binding domain-like"/>
    <property type="match status" value="1"/>
</dbReference>
<protein>
    <recommendedName>
        <fullName evidence="4">HTH gntR-type domain-containing protein</fullName>
    </recommendedName>
</protein>
<feature type="domain" description="HTH gntR-type" evidence="4">
    <location>
        <begin position="33"/>
        <end position="100"/>
    </location>
</feature>
<dbReference type="SUPFAM" id="SSF48008">
    <property type="entry name" value="GntR ligand-binding domain-like"/>
    <property type="match status" value="1"/>
</dbReference>
<dbReference type="AlphaFoldDB" id="D4GEJ6"/>
<dbReference type="SMART" id="SM00345">
    <property type="entry name" value="HTH_GNTR"/>
    <property type="match status" value="1"/>
</dbReference>
<evidence type="ECO:0000313" key="6">
    <source>
        <dbReference type="Proteomes" id="UP000001702"/>
    </source>
</evidence>
<dbReference type="Proteomes" id="UP000001702">
    <property type="component" value="Chromosome"/>
</dbReference>
<dbReference type="InterPro" id="IPR008920">
    <property type="entry name" value="TF_FadR/GntR_C"/>
</dbReference>
<dbReference type="InterPro" id="IPR011711">
    <property type="entry name" value="GntR_C"/>
</dbReference>
<dbReference type="InterPro" id="IPR036390">
    <property type="entry name" value="WH_DNA-bd_sf"/>
</dbReference>
<dbReference type="GO" id="GO:0003677">
    <property type="term" value="F:DNA binding"/>
    <property type="evidence" value="ECO:0007669"/>
    <property type="project" value="UniProtKB-KW"/>
</dbReference>
<dbReference type="EMBL" id="CP001875">
    <property type="protein sequence ID" value="ADD77103.1"/>
    <property type="molecule type" value="Genomic_DNA"/>
</dbReference>
<dbReference type="eggNOG" id="COG1802">
    <property type="taxonomic scope" value="Bacteria"/>
</dbReference>
<accession>D4GEJ6</accession>
<dbReference type="HOGENOM" id="CLU_071276_0_0_6"/>
<keyword evidence="3" id="KW-0804">Transcription</keyword>
<dbReference type="PROSITE" id="PS50949">
    <property type="entry name" value="HTH_GNTR"/>
    <property type="match status" value="1"/>
</dbReference>
<dbReference type="Gene3D" id="1.10.10.10">
    <property type="entry name" value="Winged helix-like DNA-binding domain superfamily/Winged helix DNA-binding domain"/>
    <property type="match status" value="2"/>
</dbReference>
<proteinExistence type="predicted"/>
<dbReference type="STRING" id="706191.PANA_1936"/>
<evidence type="ECO:0000259" key="4">
    <source>
        <dbReference type="PROSITE" id="PS50949"/>
    </source>
</evidence>
<dbReference type="Pfam" id="PF00392">
    <property type="entry name" value="GntR"/>
    <property type="match status" value="1"/>
</dbReference>
<sequence length="352" mass="40182">MLSDMLMWLAGRRAEDETMQNKVTGTDMDDAGSARYESIRQVLLKVFQQNSVPAGLVLLEGPLAQLFGTSRVPVRRALSMLHDEGWIARFEGRGFIVARDNEDVEPVRIALTRELFGLEQRDELVDTRSTGEKVLENLQGILSTAMVFGCYQVDETGAAKHYNTSRAVIRESLMRLRDKGLVEKEPYSQWLTGPLTARELADHFEIRAHLEPAALRKAGERLSVAWLNARLDNVQTCRGKQLNAAELEMLEEDLHIRSLEPAGNKLMMQILRQNQSPFIVTRIFYERLSIPVDSAMLDEHSLVYEFLLKRNWELAAACMRDHLERAQVRTLQRLKVLSVLPVPELPVFMERQ</sequence>